<feature type="transmembrane region" description="Helical" evidence="6">
    <location>
        <begin position="20"/>
        <end position="47"/>
    </location>
</feature>
<evidence type="ECO:0000313" key="8">
    <source>
        <dbReference type="Proteomes" id="UP000288725"/>
    </source>
</evidence>
<evidence type="ECO:0000256" key="1">
    <source>
        <dbReference type="ARBA" id="ARBA00004141"/>
    </source>
</evidence>
<keyword evidence="2" id="KW-0813">Transport</keyword>
<comment type="caution">
    <text evidence="7">The sequence shown here is derived from an EMBL/GenBank/DDBJ whole genome shotgun (WGS) entry which is preliminary data.</text>
</comment>
<keyword evidence="5 6" id="KW-0472">Membrane</keyword>
<protein>
    <recommendedName>
        <fullName evidence="9">Major facilitator superfamily (MFS) profile domain-containing protein</fullName>
    </recommendedName>
</protein>
<gene>
    <name evidence="7" type="ORF">VDGE_04730</name>
</gene>
<dbReference type="PANTHER" id="PTHR43385:SF1">
    <property type="entry name" value="RIBOFLAVIN TRANSPORTER RIBJ"/>
    <property type="match status" value="1"/>
</dbReference>
<dbReference type="Gene3D" id="1.20.1250.20">
    <property type="entry name" value="MFS general substrate transporter like domains"/>
    <property type="match status" value="1"/>
</dbReference>
<sequence length="128" mass="13852">MTALTGAMMMGLGEFLASWLTYHVEALFIVHGVMFGMGGGLSIFAVSTAPIRWFRKHRGLSMGIVLGGGSVGSAVMSVVTTVLVKHVDVAWTFRILGFLLWAVCIPSAFLIRPPPGSDNSHLQLQWYV</sequence>
<keyword evidence="4 6" id="KW-1133">Transmembrane helix</keyword>
<evidence type="ECO:0008006" key="9">
    <source>
        <dbReference type="Google" id="ProtNLM"/>
    </source>
</evidence>
<keyword evidence="3 6" id="KW-0812">Transmembrane</keyword>
<dbReference type="InterPro" id="IPR011701">
    <property type="entry name" value="MFS"/>
</dbReference>
<name>A0A444S6K7_VERDA</name>
<dbReference type="InterPro" id="IPR052983">
    <property type="entry name" value="MFS_Riboflavin_Transporter"/>
</dbReference>
<dbReference type="GO" id="GO:0016020">
    <property type="term" value="C:membrane"/>
    <property type="evidence" value="ECO:0007669"/>
    <property type="project" value="UniProtKB-SubCell"/>
</dbReference>
<accession>A0A444S6K7</accession>
<dbReference type="InterPro" id="IPR036259">
    <property type="entry name" value="MFS_trans_sf"/>
</dbReference>
<evidence type="ECO:0000256" key="6">
    <source>
        <dbReference type="SAM" id="Phobius"/>
    </source>
</evidence>
<dbReference type="Proteomes" id="UP000288725">
    <property type="component" value="Chromosome 3"/>
</dbReference>
<evidence type="ECO:0000313" key="7">
    <source>
        <dbReference type="EMBL" id="RXG49032.1"/>
    </source>
</evidence>
<dbReference type="AlphaFoldDB" id="A0A444S6K7"/>
<evidence type="ECO:0000256" key="4">
    <source>
        <dbReference type="ARBA" id="ARBA00022989"/>
    </source>
</evidence>
<dbReference type="PANTHER" id="PTHR43385">
    <property type="entry name" value="RIBOFLAVIN TRANSPORTER RIBJ"/>
    <property type="match status" value="1"/>
</dbReference>
<feature type="transmembrane region" description="Helical" evidence="6">
    <location>
        <begin position="59"/>
        <end position="79"/>
    </location>
</feature>
<dbReference type="Pfam" id="PF07690">
    <property type="entry name" value="MFS_1"/>
    <property type="match status" value="1"/>
</dbReference>
<feature type="transmembrane region" description="Helical" evidence="6">
    <location>
        <begin position="91"/>
        <end position="111"/>
    </location>
</feature>
<organism evidence="7 8">
    <name type="scientific">Verticillium dahliae</name>
    <name type="common">Verticillium wilt</name>
    <dbReference type="NCBI Taxonomy" id="27337"/>
    <lineage>
        <taxon>Eukaryota</taxon>
        <taxon>Fungi</taxon>
        <taxon>Dikarya</taxon>
        <taxon>Ascomycota</taxon>
        <taxon>Pezizomycotina</taxon>
        <taxon>Sordariomycetes</taxon>
        <taxon>Hypocreomycetidae</taxon>
        <taxon>Glomerellales</taxon>
        <taxon>Plectosphaerellaceae</taxon>
        <taxon>Verticillium</taxon>
    </lineage>
</organism>
<proteinExistence type="predicted"/>
<dbReference type="GO" id="GO:0022857">
    <property type="term" value="F:transmembrane transporter activity"/>
    <property type="evidence" value="ECO:0007669"/>
    <property type="project" value="InterPro"/>
</dbReference>
<comment type="subcellular location">
    <subcellularLocation>
        <location evidence="1">Membrane</location>
        <topology evidence="1">Multi-pass membrane protein</topology>
    </subcellularLocation>
</comment>
<evidence type="ECO:0000256" key="2">
    <source>
        <dbReference type="ARBA" id="ARBA00022448"/>
    </source>
</evidence>
<evidence type="ECO:0000256" key="3">
    <source>
        <dbReference type="ARBA" id="ARBA00022692"/>
    </source>
</evidence>
<dbReference type="EMBL" id="RSDZ01000019">
    <property type="protein sequence ID" value="RXG49032.1"/>
    <property type="molecule type" value="Genomic_DNA"/>
</dbReference>
<reference evidence="7 8" key="1">
    <citation type="submission" date="2018-12" db="EMBL/GenBank/DDBJ databases">
        <title>Genome of Verticillium dahliae isolate Getta Getta.</title>
        <authorList>
            <person name="Gardiner D.M."/>
        </authorList>
    </citation>
    <scope>NUCLEOTIDE SEQUENCE [LARGE SCALE GENOMIC DNA]</scope>
    <source>
        <strain evidence="7 8">Getta Getta</strain>
    </source>
</reference>
<dbReference type="SUPFAM" id="SSF103473">
    <property type="entry name" value="MFS general substrate transporter"/>
    <property type="match status" value="1"/>
</dbReference>
<evidence type="ECO:0000256" key="5">
    <source>
        <dbReference type="ARBA" id="ARBA00023136"/>
    </source>
</evidence>